<gene>
    <name evidence="1" type="ORF">FA95DRAFT_1679505</name>
</gene>
<dbReference type="Proteomes" id="UP000814033">
    <property type="component" value="Unassembled WGS sequence"/>
</dbReference>
<dbReference type="EMBL" id="MU275916">
    <property type="protein sequence ID" value="KAI0046845.1"/>
    <property type="molecule type" value="Genomic_DNA"/>
</dbReference>
<organism evidence="1 2">
    <name type="scientific">Auriscalpium vulgare</name>
    <dbReference type="NCBI Taxonomy" id="40419"/>
    <lineage>
        <taxon>Eukaryota</taxon>
        <taxon>Fungi</taxon>
        <taxon>Dikarya</taxon>
        <taxon>Basidiomycota</taxon>
        <taxon>Agaricomycotina</taxon>
        <taxon>Agaricomycetes</taxon>
        <taxon>Russulales</taxon>
        <taxon>Auriscalpiaceae</taxon>
        <taxon>Auriscalpium</taxon>
    </lineage>
</organism>
<comment type="caution">
    <text evidence="1">The sequence shown here is derived from an EMBL/GenBank/DDBJ whole genome shotgun (WGS) entry which is preliminary data.</text>
</comment>
<protein>
    <submittedName>
        <fullName evidence="1">Uncharacterized protein</fullName>
    </submittedName>
</protein>
<accession>A0ACB8RTC5</accession>
<evidence type="ECO:0000313" key="2">
    <source>
        <dbReference type="Proteomes" id="UP000814033"/>
    </source>
</evidence>
<evidence type="ECO:0000313" key="1">
    <source>
        <dbReference type="EMBL" id="KAI0046845.1"/>
    </source>
</evidence>
<keyword evidence="2" id="KW-1185">Reference proteome</keyword>
<name>A0ACB8RTC5_9AGAM</name>
<proteinExistence type="predicted"/>
<reference evidence="1" key="2">
    <citation type="journal article" date="2022" name="New Phytol.">
        <title>Evolutionary transition to the ectomycorrhizal habit in the genomes of a hyperdiverse lineage of mushroom-forming fungi.</title>
        <authorList>
            <person name="Looney B."/>
            <person name="Miyauchi S."/>
            <person name="Morin E."/>
            <person name="Drula E."/>
            <person name="Courty P.E."/>
            <person name="Kohler A."/>
            <person name="Kuo A."/>
            <person name="LaButti K."/>
            <person name="Pangilinan J."/>
            <person name="Lipzen A."/>
            <person name="Riley R."/>
            <person name="Andreopoulos W."/>
            <person name="He G."/>
            <person name="Johnson J."/>
            <person name="Nolan M."/>
            <person name="Tritt A."/>
            <person name="Barry K.W."/>
            <person name="Grigoriev I.V."/>
            <person name="Nagy L.G."/>
            <person name="Hibbett D."/>
            <person name="Henrissat B."/>
            <person name="Matheny P.B."/>
            <person name="Labbe J."/>
            <person name="Martin F.M."/>
        </authorList>
    </citation>
    <scope>NUCLEOTIDE SEQUENCE</scope>
    <source>
        <strain evidence="1">FP105234-sp</strain>
    </source>
</reference>
<reference evidence="1" key="1">
    <citation type="submission" date="2021-02" db="EMBL/GenBank/DDBJ databases">
        <authorList>
            <consortium name="DOE Joint Genome Institute"/>
            <person name="Ahrendt S."/>
            <person name="Looney B.P."/>
            <person name="Miyauchi S."/>
            <person name="Morin E."/>
            <person name="Drula E."/>
            <person name="Courty P.E."/>
            <person name="Chicoki N."/>
            <person name="Fauchery L."/>
            <person name="Kohler A."/>
            <person name="Kuo A."/>
            <person name="Labutti K."/>
            <person name="Pangilinan J."/>
            <person name="Lipzen A."/>
            <person name="Riley R."/>
            <person name="Andreopoulos W."/>
            <person name="He G."/>
            <person name="Johnson J."/>
            <person name="Barry K.W."/>
            <person name="Grigoriev I.V."/>
            <person name="Nagy L."/>
            <person name="Hibbett D."/>
            <person name="Henrissat B."/>
            <person name="Matheny P.B."/>
            <person name="Labbe J."/>
            <person name="Martin F."/>
        </authorList>
    </citation>
    <scope>NUCLEOTIDE SEQUENCE</scope>
    <source>
        <strain evidence="1">FP105234-sp</strain>
    </source>
</reference>
<sequence length="454" mass="46493">MGSVSVPTPPLSVSSSAPASSTSSEETSSSVPTSSTPPPTTSSTPSSTSSTPSSTSTSSSSDSSTLSSSSSTESISSTSLPPSSAPPSSTTVVSSSQHLTTSGGHIFTQTATSVITVGDPTPTAASRSSSSGFFHNTGAVAGVFTVVGLIALVLAVILGTNVIRRRRARKFDKEIDEAAAAAAAGSHAPDFDDYDYGSSNAPYGPYSDGSHGTFAQPPLSHNAVPEQYDMPSYDPYTTAGVGTAGAAGIGAGVGAMQRARSQLNQQDPYGAFAEPEQYEMQDSQLRYRRSTGPSAPAPYDLLEAAGIAGASDGPYAVARGPSQRGAPGLARNPSNPNPPVALSSESHYSGSQPGYGQPQAWNAAAPPPVPPSMPQPQPYEEDAYGGYLDEPSPDLANPYSPGMPAPAHSQSHTPSDEGVHPPYVVDQNDSRASLRDEEDYGYDGGRRVLRVANE</sequence>